<dbReference type="Pfam" id="PF13354">
    <property type="entry name" value="Beta-lactamase2"/>
    <property type="match status" value="1"/>
</dbReference>
<evidence type="ECO:0000313" key="3">
    <source>
        <dbReference type="Proteomes" id="UP000183642"/>
    </source>
</evidence>
<keyword evidence="3" id="KW-1185">Reference proteome</keyword>
<dbReference type="EMBL" id="FOWE01000001">
    <property type="protein sequence ID" value="SFN90544.1"/>
    <property type="molecule type" value="Genomic_DNA"/>
</dbReference>
<evidence type="ECO:0000259" key="1">
    <source>
        <dbReference type="Pfam" id="PF13354"/>
    </source>
</evidence>
<reference evidence="3" key="1">
    <citation type="submission" date="2016-10" db="EMBL/GenBank/DDBJ databases">
        <authorList>
            <person name="Varghese N."/>
            <person name="Submissions S."/>
        </authorList>
    </citation>
    <scope>NUCLEOTIDE SEQUENCE [LARGE SCALE GENOMIC DNA]</scope>
    <source>
        <strain evidence="3">DSM 43161</strain>
    </source>
</reference>
<dbReference type="GO" id="GO:0008800">
    <property type="term" value="F:beta-lactamase activity"/>
    <property type="evidence" value="ECO:0007669"/>
    <property type="project" value="InterPro"/>
</dbReference>
<protein>
    <submittedName>
        <fullName evidence="2">Beta-lactamase enzyme family protein</fullName>
    </submittedName>
</protein>
<dbReference type="Proteomes" id="UP000183642">
    <property type="component" value="Unassembled WGS sequence"/>
</dbReference>
<dbReference type="InterPro" id="IPR045155">
    <property type="entry name" value="Beta-lactam_cat"/>
</dbReference>
<dbReference type="Gene3D" id="3.40.710.10">
    <property type="entry name" value="DD-peptidase/beta-lactamase superfamily"/>
    <property type="match status" value="1"/>
</dbReference>
<dbReference type="OrthoDB" id="4981298at2"/>
<dbReference type="RefSeq" id="WP_083426960.1">
    <property type="nucleotide sequence ID" value="NZ_FOWE01000001.1"/>
</dbReference>
<organism evidence="2 3">
    <name type="scientific">Geodermatophilus obscurus</name>
    <dbReference type="NCBI Taxonomy" id="1861"/>
    <lineage>
        <taxon>Bacteria</taxon>
        <taxon>Bacillati</taxon>
        <taxon>Actinomycetota</taxon>
        <taxon>Actinomycetes</taxon>
        <taxon>Geodermatophilales</taxon>
        <taxon>Geodermatophilaceae</taxon>
        <taxon>Geodermatophilus</taxon>
    </lineage>
</organism>
<proteinExistence type="predicted"/>
<dbReference type="GO" id="GO:0030655">
    <property type="term" value="P:beta-lactam antibiotic catabolic process"/>
    <property type="evidence" value="ECO:0007669"/>
    <property type="project" value="InterPro"/>
</dbReference>
<name>A0A1I5CUC2_9ACTN</name>
<gene>
    <name evidence="2" type="ORF">SAMN05660359_00551</name>
</gene>
<feature type="domain" description="Beta-lactamase class A catalytic" evidence="1">
    <location>
        <begin position="139"/>
        <end position="224"/>
    </location>
</feature>
<accession>A0A1I5CUC2</accession>
<evidence type="ECO:0000313" key="2">
    <source>
        <dbReference type="EMBL" id="SFN90544.1"/>
    </source>
</evidence>
<sequence>MTSRGTSRPAPAPPRPRPARGAALLTALLLLLVADVVPGRGPRAAAGPPAADVVPAVTASWTVPGGTLAVALTARPEPPGPTGRATDARDTRLAHRTADNGAAADRPFPTASMVKLFLAEDLLHRARAGLVTLGERDWALLQDMIRSSDDPAASELWTRFDGPQMVRDVADRYGLPGTAPPADPSQWGETTTTARDLARFLALLPTVAAPADATTLLVWMRTATPLAADGFDQRFGAFGTLPGMPAVKQGWMCCVDGVRHLHSVAVSGDRVVVLLSELPPSVSWDEARAALSAAAAALPAPRG</sequence>
<dbReference type="AlphaFoldDB" id="A0A1I5CUC2"/>
<dbReference type="SUPFAM" id="SSF56601">
    <property type="entry name" value="beta-lactamase/transpeptidase-like"/>
    <property type="match status" value="1"/>
</dbReference>
<dbReference type="InterPro" id="IPR012338">
    <property type="entry name" value="Beta-lactam/transpept-like"/>
</dbReference>